<dbReference type="Proteomes" id="UP000317944">
    <property type="component" value="Unassembled WGS sequence"/>
</dbReference>
<organism evidence="3 4">
    <name type="scientific">Lysinibacillus sphaericus</name>
    <name type="common">Bacillus sphaericus</name>
    <dbReference type="NCBI Taxonomy" id="1421"/>
    <lineage>
        <taxon>Bacteria</taxon>
        <taxon>Bacillati</taxon>
        <taxon>Bacillota</taxon>
        <taxon>Bacilli</taxon>
        <taxon>Bacillales</taxon>
        <taxon>Bacillaceae</taxon>
        <taxon>Lysinibacillus</taxon>
    </lineage>
</organism>
<feature type="transmembrane region" description="Helical" evidence="1">
    <location>
        <begin position="13"/>
        <end position="37"/>
    </location>
</feature>
<evidence type="ECO:0000313" key="4">
    <source>
        <dbReference type="Proteomes" id="UP000317944"/>
    </source>
</evidence>
<proteinExistence type="predicted"/>
<reference evidence="3 4" key="1">
    <citation type="submission" date="2018-03" db="EMBL/GenBank/DDBJ databases">
        <title>Aerobic endospore-forming bacteria genome sequencing and assembly.</title>
        <authorList>
            <person name="Cavalcante D.A."/>
            <person name="Driks A."/>
            <person name="Putonti C."/>
            <person name="De-Souza M.T."/>
        </authorList>
    </citation>
    <scope>NUCLEOTIDE SEQUENCE [LARGE SCALE GENOMIC DNA]</scope>
    <source>
        <strain evidence="3 4">SDF0037</strain>
    </source>
</reference>
<dbReference type="Pfam" id="PF05569">
    <property type="entry name" value="Peptidase_M56"/>
    <property type="match status" value="1"/>
</dbReference>
<dbReference type="PANTHER" id="PTHR34978:SF3">
    <property type="entry name" value="SLR0241 PROTEIN"/>
    <property type="match status" value="1"/>
</dbReference>
<feature type="transmembrane region" description="Helical" evidence="1">
    <location>
        <begin position="132"/>
        <end position="154"/>
    </location>
</feature>
<keyword evidence="1" id="KW-0472">Membrane</keyword>
<dbReference type="PANTHER" id="PTHR34978">
    <property type="entry name" value="POSSIBLE SENSOR-TRANSDUCER PROTEIN BLAR"/>
    <property type="match status" value="1"/>
</dbReference>
<name>A0A544UEI8_LYSSH</name>
<dbReference type="InterPro" id="IPR008756">
    <property type="entry name" value="Peptidase_M56"/>
</dbReference>
<feature type="transmembrane region" description="Helical" evidence="1">
    <location>
        <begin position="246"/>
        <end position="265"/>
    </location>
</feature>
<evidence type="ECO:0000313" key="3">
    <source>
        <dbReference type="EMBL" id="TQR30899.1"/>
    </source>
</evidence>
<accession>A0A544UEI8</accession>
<feature type="domain" description="Peptidase M56" evidence="2">
    <location>
        <begin position="17"/>
        <end position="329"/>
    </location>
</feature>
<dbReference type="CDD" id="cd07341">
    <property type="entry name" value="M56_BlaR1_MecR1_like"/>
    <property type="match status" value="1"/>
</dbReference>
<dbReference type="OrthoDB" id="9762883at2"/>
<keyword evidence="1" id="KW-0812">Transmembrane</keyword>
<evidence type="ECO:0000256" key="1">
    <source>
        <dbReference type="SAM" id="Phobius"/>
    </source>
</evidence>
<feature type="transmembrane region" description="Helical" evidence="1">
    <location>
        <begin position="49"/>
        <end position="71"/>
    </location>
</feature>
<dbReference type="AlphaFoldDB" id="A0A544UEI8"/>
<comment type="caution">
    <text evidence="3">The sequence shown here is derived from an EMBL/GenBank/DDBJ whole genome shotgun (WGS) entry which is preliminary data.</text>
</comment>
<sequence>MMDMFMNVYLPHFFYWLIETSIMASILVVLILCVKLLFRNQLNPRWQYLLWMILIVRLLLPWSFSSTYSIYSIFSYSNGTTVTTVSSSKEHMKESTDINYSKITKEDSFVAGSTQVAKENKKQSRDETFSSFYTILIYIWLTGVIILGFTIIIINRRLLHFIKKQPMITDQRIVTIFENCKKSMSVQQKIPLFFAGNISSPTVVGFIRPKVLLSGVHSKVLNEQQLRYIFLHELAHIKRRDVGVNWLMYGLLILNWFNPILWYAYSCMREDQELACDSLALTYINSEEQLAYGHTIISLLEHYSNFYQIPSLANLSRNKKTLKRRILMIKKFKNSYRWSVFGVATLIAVSSISLVNARVDKPTNRMNENTELNEEKGKTEVVQLSVKNSEPTNGPLTEVGQWKFLGNGYNKATLVNIKNVDKTYDMGAIKFTIKSINFVQLTNLPEFTVKRIKEKHGKDLNDELNLIDISYKVENTTDKDIVFYPVDTLTINNKTQIKSKDFVLQTSDSQIFINKVVDERYILIPTLEVPFSEINTININTSDVLNKENSTILNPSKNIGINL</sequence>
<keyword evidence="1" id="KW-1133">Transmembrane helix</keyword>
<evidence type="ECO:0000259" key="2">
    <source>
        <dbReference type="Pfam" id="PF05569"/>
    </source>
</evidence>
<protein>
    <submittedName>
        <fullName evidence="3">Peptidase M56</fullName>
    </submittedName>
</protein>
<dbReference type="EMBL" id="SADV01000012">
    <property type="protein sequence ID" value="TQR30899.1"/>
    <property type="molecule type" value="Genomic_DNA"/>
</dbReference>
<gene>
    <name evidence="3" type="ORF">C7Y47_15285</name>
</gene>
<dbReference type="InterPro" id="IPR052173">
    <property type="entry name" value="Beta-lactam_resp_regulator"/>
</dbReference>
<feature type="transmembrane region" description="Helical" evidence="1">
    <location>
        <begin position="338"/>
        <end position="357"/>
    </location>
</feature>